<evidence type="ECO:0000256" key="1">
    <source>
        <dbReference type="SAM" id="MobiDB-lite"/>
    </source>
</evidence>
<comment type="caution">
    <text evidence="2">The sequence shown here is derived from an EMBL/GenBank/DDBJ whole genome shotgun (WGS) entry which is preliminary data.</text>
</comment>
<protein>
    <submittedName>
        <fullName evidence="2">Uncharacterized protein</fullName>
    </submittedName>
</protein>
<sequence>MKKAVFIEKSEKDHDSNLNPLAIPFVIRTKQQETIQHSTNNDKTPAQLVLFEPRKIPFRGRSCQTTYQRMHHRPRENWDEYEPSKYN</sequence>
<dbReference type="EMBL" id="CAJNOL010009278">
    <property type="protein sequence ID" value="CAF1642268.1"/>
    <property type="molecule type" value="Genomic_DNA"/>
</dbReference>
<accession>A0A815QGS5</accession>
<name>A0A815QGS5_9BILA</name>
<dbReference type="AlphaFoldDB" id="A0A815QGS5"/>
<feature type="region of interest" description="Disordered" evidence="1">
    <location>
        <begin position="62"/>
        <end position="87"/>
    </location>
</feature>
<evidence type="ECO:0000313" key="2">
    <source>
        <dbReference type="EMBL" id="CAF1461902.1"/>
    </source>
</evidence>
<keyword evidence="7" id="KW-1185">Reference proteome</keyword>
<dbReference type="EMBL" id="CAJNOH010007617">
    <property type="protein sequence ID" value="CAF1461941.1"/>
    <property type="molecule type" value="Genomic_DNA"/>
</dbReference>
<reference evidence="2" key="1">
    <citation type="submission" date="2021-02" db="EMBL/GenBank/DDBJ databases">
        <authorList>
            <person name="Nowell W R."/>
        </authorList>
    </citation>
    <scope>NUCLEOTIDE SEQUENCE</scope>
</reference>
<evidence type="ECO:0000313" key="4">
    <source>
        <dbReference type="EMBL" id="CAF1642260.1"/>
    </source>
</evidence>
<dbReference type="Proteomes" id="UP000663854">
    <property type="component" value="Unassembled WGS sequence"/>
</dbReference>
<dbReference type="EMBL" id="CAJNOL010009277">
    <property type="protein sequence ID" value="CAF1642260.1"/>
    <property type="molecule type" value="Genomic_DNA"/>
</dbReference>
<evidence type="ECO:0000313" key="3">
    <source>
        <dbReference type="EMBL" id="CAF1461941.1"/>
    </source>
</evidence>
<evidence type="ECO:0000313" key="7">
    <source>
        <dbReference type="Proteomes" id="UP000663870"/>
    </source>
</evidence>
<gene>
    <name evidence="4" type="ORF">JXQ802_LOCUS53371</name>
    <name evidence="5" type="ORF">JXQ802_LOCUS53373</name>
    <name evidence="2" type="ORF">PYM288_LOCUS36981</name>
    <name evidence="3" type="ORF">PYM288_LOCUS36983</name>
</gene>
<evidence type="ECO:0000313" key="6">
    <source>
        <dbReference type="Proteomes" id="UP000663854"/>
    </source>
</evidence>
<evidence type="ECO:0000313" key="5">
    <source>
        <dbReference type="EMBL" id="CAF1642268.1"/>
    </source>
</evidence>
<organism evidence="2 6">
    <name type="scientific">Rotaria sordida</name>
    <dbReference type="NCBI Taxonomy" id="392033"/>
    <lineage>
        <taxon>Eukaryota</taxon>
        <taxon>Metazoa</taxon>
        <taxon>Spiralia</taxon>
        <taxon>Gnathifera</taxon>
        <taxon>Rotifera</taxon>
        <taxon>Eurotatoria</taxon>
        <taxon>Bdelloidea</taxon>
        <taxon>Philodinida</taxon>
        <taxon>Philodinidae</taxon>
        <taxon>Rotaria</taxon>
    </lineage>
</organism>
<proteinExistence type="predicted"/>
<dbReference type="EMBL" id="CAJNOH010007616">
    <property type="protein sequence ID" value="CAF1461902.1"/>
    <property type="molecule type" value="Genomic_DNA"/>
</dbReference>
<dbReference type="Proteomes" id="UP000663870">
    <property type="component" value="Unassembled WGS sequence"/>
</dbReference>